<accession>A0ABU6VC08</accession>
<dbReference type="EMBL" id="JASCZI010151139">
    <property type="protein sequence ID" value="MED6170068.1"/>
    <property type="molecule type" value="Genomic_DNA"/>
</dbReference>
<dbReference type="Proteomes" id="UP001341840">
    <property type="component" value="Unassembled WGS sequence"/>
</dbReference>
<comment type="caution">
    <text evidence="1">The sequence shown here is derived from an EMBL/GenBank/DDBJ whole genome shotgun (WGS) entry which is preliminary data.</text>
</comment>
<keyword evidence="2" id="KW-1185">Reference proteome</keyword>
<reference evidence="1 2" key="1">
    <citation type="journal article" date="2023" name="Plants (Basel)">
        <title>Bridging the Gap: Combining Genomics and Transcriptomics Approaches to Understand Stylosanthes scabra, an Orphan Legume from the Brazilian Caatinga.</title>
        <authorList>
            <person name="Ferreira-Neto J.R.C."/>
            <person name="da Silva M.D."/>
            <person name="Binneck E."/>
            <person name="de Melo N.F."/>
            <person name="da Silva R.H."/>
            <person name="de Melo A.L.T.M."/>
            <person name="Pandolfi V."/>
            <person name="Bustamante F.O."/>
            <person name="Brasileiro-Vidal A.C."/>
            <person name="Benko-Iseppon A.M."/>
        </authorList>
    </citation>
    <scope>NUCLEOTIDE SEQUENCE [LARGE SCALE GENOMIC DNA]</scope>
    <source>
        <tissue evidence="1">Leaves</tissue>
    </source>
</reference>
<proteinExistence type="predicted"/>
<evidence type="ECO:0000313" key="2">
    <source>
        <dbReference type="Proteomes" id="UP001341840"/>
    </source>
</evidence>
<organism evidence="1 2">
    <name type="scientific">Stylosanthes scabra</name>
    <dbReference type="NCBI Taxonomy" id="79078"/>
    <lineage>
        <taxon>Eukaryota</taxon>
        <taxon>Viridiplantae</taxon>
        <taxon>Streptophyta</taxon>
        <taxon>Embryophyta</taxon>
        <taxon>Tracheophyta</taxon>
        <taxon>Spermatophyta</taxon>
        <taxon>Magnoliopsida</taxon>
        <taxon>eudicotyledons</taxon>
        <taxon>Gunneridae</taxon>
        <taxon>Pentapetalae</taxon>
        <taxon>rosids</taxon>
        <taxon>fabids</taxon>
        <taxon>Fabales</taxon>
        <taxon>Fabaceae</taxon>
        <taxon>Papilionoideae</taxon>
        <taxon>50 kb inversion clade</taxon>
        <taxon>dalbergioids sensu lato</taxon>
        <taxon>Dalbergieae</taxon>
        <taxon>Pterocarpus clade</taxon>
        <taxon>Stylosanthes</taxon>
    </lineage>
</organism>
<evidence type="ECO:0000313" key="1">
    <source>
        <dbReference type="EMBL" id="MED6170068.1"/>
    </source>
</evidence>
<protein>
    <submittedName>
        <fullName evidence="1">Uncharacterized protein</fullName>
    </submittedName>
</protein>
<gene>
    <name evidence="1" type="ORF">PIB30_027248</name>
</gene>
<name>A0ABU6VC08_9FABA</name>
<sequence length="219" mass="24900">MSNPHNYSATTEEAATVEHVWDLIYAARVGELQPAHDAPTRQWNGRPDLVMRELNIADRHAQVMMFIPQPDWSRMAFWKSRQATLRFVCNGLQVPPPGYLKETINSAEIGMVILYIVAIPPGPGLEAVSAAGRYSEHEYLAREDAAAALTKRLLDQTGLVVSDYNHGIVERYRREISDLNRHIETLRLRNHKLAVTYYEFRQLYAPTYNSSTSSNSDID</sequence>